<dbReference type="SUPFAM" id="SSF52518">
    <property type="entry name" value="Thiamin diphosphate-binding fold (THDP-binding)"/>
    <property type="match status" value="1"/>
</dbReference>
<dbReference type="InterPro" id="IPR005474">
    <property type="entry name" value="Transketolase_N"/>
</dbReference>
<dbReference type="Gene3D" id="3.40.50.970">
    <property type="match status" value="1"/>
</dbReference>
<dbReference type="PANTHER" id="PTHR47514:SF2">
    <property type="entry name" value="TRANSKETOLASE"/>
    <property type="match status" value="1"/>
</dbReference>
<evidence type="ECO:0000256" key="1">
    <source>
        <dbReference type="SAM" id="Phobius"/>
    </source>
</evidence>
<dbReference type="CDD" id="cd02012">
    <property type="entry name" value="TPP_TK"/>
    <property type="match status" value="1"/>
</dbReference>
<proteinExistence type="predicted"/>
<keyword evidence="1" id="KW-0812">Transmembrane</keyword>
<keyword evidence="1" id="KW-1133">Transmembrane helix</keyword>
<accession>A0A381W2Y8</accession>
<name>A0A381W2Y8_9ZZZZ</name>
<gene>
    <name evidence="3" type="ORF">METZ01_LOCUS99698</name>
</gene>
<organism evidence="3">
    <name type="scientific">marine metagenome</name>
    <dbReference type="NCBI Taxonomy" id="408172"/>
    <lineage>
        <taxon>unclassified sequences</taxon>
        <taxon>metagenomes</taxon>
        <taxon>ecological metagenomes</taxon>
    </lineage>
</organism>
<protein>
    <recommendedName>
        <fullName evidence="2">Transketolase N-terminal domain-containing protein</fullName>
    </recommendedName>
</protein>
<keyword evidence="1" id="KW-0472">Membrane</keyword>
<reference evidence="3" key="1">
    <citation type="submission" date="2018-05" db="EMBL/GenBank/DDBJ databases">
        <authorList>
            <person name="Lanie J.A."/>
            <person name="Ng W.-L."/>
            <person name="Kazmierczak K.M."/>
            <person name="Andrzejewski T.M."/>
            <person name="Davidsen T.M."/>
            <person name="Wayne K.J."/>
            <person name="Tettelin H."/>
            <person name="Glass J.I."/>
            <person name="Rusch D."/>
            <person name="Podicherti R."/>
            <person name="Tsui H.-C.T."/>
            <person name="Winkler M.E."/>
        </authorList>
    </citation>
    <scope>NUCLEOTIDE SEQUENCE</scope>
</reference>
<sequence length="266" mass="29668">MNKTELVNLAKKVRKHVLKMTLYSKSSHIGAALSMVEILIALYFLVLNVDPKNPSVKDRDKFILSKAHGSAALYAVLAEKGFFPISTLEKYFIDEGILPGHLDKTSVPGIEFSIGALGHGFSVAIGMALANQRRSNNGKVFVLLGDGECNEGTIWEGAMLAAHLKLDNLTAIVDYNKIQSFGRTNEVINQEPVVDKWKSFGWDVIEIDGHNFEKIIESFQSSHKKPKMIIAHTVKGKGISFMEDKLEWHYKSPNEHQYKQALDELG</sequence>
<dbReference type="EMBL" id="UINC01010538">
    <property type="protein sequence ID" value="SVA46844.1"/>
    <property type="molecule type" value="Genomic_DNA"/>
</dbReference>
<feature type="transmembrane region" description="Helical" evidence="1">
    <location>
        <begin position="29"/>
        <end position="49"/>
    </location>
</feature>
<evidence type="ECO:0000313" key="3">
    <source>
        <dbReference type="EMBL" id="SVA46844.1"/>
    </source>
</evidence>
<dbReference type="InterPro" id="IPR029061">
    <property type="entry name" value="THDP-binding"/>
</dbReference>
<dbReference type="Pfam" id="PF00456">
    <property type="entry name" value="Transketolase_N"/>
    <property type="match status" value="1"/>
</dbReference>
<dbReference type="AlphaFoldDB" id="A0A381W2Y8"/>
<feature type="domain" description="Transketolase N-terminal" evidence="2">
    <location>
        <begin position="12"/>
        <end position="259"/>
    </location>
</feature>
<dbReference type="PANTHER" id="PTHR47514">
    <property type="entry name" value="TRANSKETOLASE N-TERMINAL SECTION-RELATED"/>
    <property type="match status" value="1"/>
</dbReference>
<evidence type="ECO:0000259" key="2">
    <source>
        <dbReference type="Pfam" id="PF00456"/>
    </source>
</evidence>